<dbReference type="AlphaFoldDB" id="A0A6C0H2X8"/>
<reference evidence="1" key="1">
    <citation type="journal article" date="2020" name="Nature">
        <title>Giant virus diversity and host interactions through global metagenomics.</title>
        <authorList>
            <person name="Schulz F."/>
            <person name="Roux S."/>
            <person name="Paez-Espino D."/>
            <person name="Jungbluth S."/>
            <person name="Walsh D.A."/>
            <person name="Denef V.J."/>
            <person name="McMahon K.D."/>
            <person name="Konstantinidis K.T."/>
            <person name="Eloe-Fadrosh E.A."/>
            <person name="Kyrpides N.C."/>
            <person name="Woyke T."/>
        </authorList>
    </citation>
    <scope>NUCLEOTIDE SEQUENCE</scope>
    <source>
        <strain evidence="1">GVMAG-M-3300023179-62</strain>
    </source>
</reference>
<dbReference type="EMBL" id="MN739859">
    <property type="protein sequence ID" value="QHT74888.1"/>
    <property type="molecule type" value="Genomic_DNA"/>
</dbReference>
<proteinExistence type="predicted"/>
<accession>A0A6C0H2X8</accession>
<organism evidence="1">
    <name type="scientific">viral metagenome</name>
    <dbReference type="NCBI Taxonomy" id="1070528"/>
    <lineage>
        <taxon>unclassified sequences</taxon>
        <taxon>metagenomes</taxon>
        <taxon>organismal metagenomes</taxon>
    </lineage>
</organism>
<sequence>MTIQNDKMYEKLEEVHTDVKRLIVMLEPVHSHAEWVDGLRSRLHSIGLMRNTPRIIYY</sequence>
<evidence type="ECO:0000313" key="1">
    <source>
        <dbReference type="EMBL" id="QHT74888.1"/>
    </source>
</evidence>
<name>A0A6C0H2X8_9ZZZZ</name>
<protein>
    <submittedName>
        <fullName evidence="1">Uncharacterized protein</fullName>
    </submittedName>
</protein>